<dbReference type="GO" id="GO:0008270">
    <property type="term" value="F:zinc ion binding"/>
    <property type="evidence" value="ECO:0007669"/>
    <property type="project" value="InterPro"/>
</dbReference>
<keyword evidence="9" id="KW-1185">Reference proteome</keyword>
<dbReference type="SMART" id="SM00701">
    <property type="entry name" value="PGRP"/>
    <property type="match status" value="1"/>
</dbReference>
<comment type="function">
    <text evidence="4">Peptidoglycan-recognition protein probably involved in innate immunity by binding to peptidoglycans (PGN) of bacteria and activating the prophenoloxidase (proPO) cascade immune response. Binds to 1,3-beta-D-glucan and PGN.</text>
</comment>
<gene>
    <name evidence="8" type="ORF">PHYEVI_LOCUS4251</name>
</gene>
<keyword evidence="3" id="KW-0391">Immunity</keyword>
<protein>
    <recommendedName>
        <fullName evidence="10">Peptidoglycan-recognition protein</fullName>
    </recommendedName>
</protein>
<dbReference type="PANTHER" id="PTHR11022">
    <property type="entry name" value="PEPTIDOGLYCAN RECOGNITION PROTEIN"/>
    <property type="match status" value="1"/>
</dbReference>
<keyword evidence="2" id="KW-0399">Innate immunity</keyword>
<evidence type="ECO:0000259" key="6">
    <source>
        <dbReference type="SMART" id="SM00644"/>
    </source>
</evidence>
<dbReference type="SMART" id="SM00644">
    <property type="entry name" value="Ami_2"/>
    <property type="match status" value="1"/>
</dbReference>
<dbReference type="GO" id="GO:0009253">
    <property type="term" value="P:peptidoglycan catabolic process"/>
    <property type="evidence" value="ECO:0007669"/>
    <property type="project" value="InterPro"/>
</dbReference>
<dbReference type="InterPro" id="IPR036505">
    <property type="entry name" value="Amidase/PGRP_sf"/>
</dbReference>
<evidence type="ECO:0008006" key="10">
    <source>
        <dbReference type="Google" id="ProtNLM"/>
    </source>
</evidence>
<dbReference type="InterPro" id="IPR015510">
    <property type="entry name" value="PGRP"/>
</dbReference>
<dbReference type="Proteomes" id="UP001153712">
    <property type="component" value="Chromosome 15"/>
</dbReference>
<dbReference type="Gene3D" id="3.40.80.10">
    <property type="entry name" value="Peptidoglycan recognition protein-like"/>
    <property type="match status" value="1"/>
</dbReference>
<evidence type="ECO:0000256" key="5">
    <source>
        <dbReference type="SAM" id="Phobius"/>
    </source>
</evidence>
<dbReference type="GO" id="GO:0045087">
    <property type="term" value="P:innate immune response"/>
    <property type="evidence" value="ECO:0007669"/>
    <property type="project" value="UniProtKB-KW"/>
</dbReference>
<accession>A0A9N9TMZ6</accession>
<dbReference type="CDD" id="cd06583">
    <property type="entry name" value="PGRP"/>
    <property type="match status" value="1"/>
</dbReference>
<feature type="domain" description="Peptidoglycan recognition protein family" evidence="7">
    <location>
        <begin position="64"/>
        <end position="207"/>
    </location>
</feature>
<dbReference type="EMBL" id="OU900108">
    <property type="protein sequence ID" value="CAG9857853.1"/>
    <property type="molecule type" value="Genomic_DNA"/>
</dbReference>
<feature type="domain" description="N-acetylmuramoyl-L-alanine amidase" evidence="6">
    <location>
        <begin position="76"/>
        <end position="213"/>
    </location>
</feature>
<reference evidence="8" key="1">
    <citation type="submission" date="2022-01" db="EMBL/GenBank/DDBJ databases">
        <authorList>
            <person name="King R."/>
        </authorList>
    </citation>
    <scope>NUCLEOTIDE SEQUENCE</scope>
</reference>
<dbReference type="GO" id="GO:0008745">
    <property type="term" value="F:N-acetylmuramoyl-L-alanine amidase activity"/>
    <property type="evidence" value="ECO:0007669"/>
    <property type="project" value="InterPro"/>
</dbReference>
<evidence type="ECO:0000256" key="1">
    <source>
        <dbReference type="ARBA" id="ARBA00007553"/>
    </source>
</evidence>
<feature type="transmembrane region" description="Helical" evidence="5">
    <location>
        <begin position="36"/>
        <end position="57"/>
    </location>
</feature>
<organism evidence="8 9">
    <name type="scientific">Phyllotreta striolata</name>
    <name type="common">Striped flea beetle</name>
    <name type="synonym">Crioceris striolata</name>
    <dbReference type="NCBI Taxonomy" id="444603"/>
    <lineage>
        <taxon>Eukaryota</taxon>
        <taxon>Metazoa</taxon>
        <taxon>Ecdysozoa</taxon>
        <taxon>Arthropoda</taxon>
        <taxon>Hexapoda</taxon>
        <taxon>Insecta</taxon>
        <taxon>Pterygota</taxon>
        <taxon>Neoptera</taxon>
        <taxon>Endopterygota</taxon>
        <taxon>Coleoptera</taxon>
        <taxon>Polyphaga</taxon>
        <taxon>Cucujiformia</taxon>
        <taxon>Chrysomeloidea</taxon>
        <taxon>Chrysomelidae</taxon>
        <taxon>Galerucinae</taxon>
        <taxon>Alticini</taxon>
        <taxon>Phyllotreta</taxon>
    </lineage>
</organism>
<keyword evidence="5" id="KW-0812">Transmembrane</keyword>
<evidence type="ECO:0000256" key="3">
    <source>
        <dbReference type="ARBA" id="ARBA00022859"/>
    </source>
</evidence>
<evidence type="ECO:0000313" key="9">
    <source>
        <dbReference type="Proteomes" id="UP001153712"/>
    </source>
</evidence>
<sequence>MTEPAKPHDGFQIQFSYTNKDTYWKRSITCPTARQLIILLILLSTAGLLGFAIKVYLDSTQDEPILITRFDWLAQPPATPVSTIKTPLALVIIHHTATSPCDSKPQCILATRNIQEYHIASKGWSDIGYNFLIGGDGRAYEGRGWTGCGAHTIGYNNRSLGVGFIGTFTVDQPAENQLRAFDRLTKMGVESGYLVEDFTIFSASQLSGTKSPGEAFADVIKTWSRWNNYSIATN</sequence>
<comment type="similarity">
    <text evidence="1">Belongs to the N-acetylmuramoyl-L-alanine amidase 2 family.</text>
</comment>
<dbReference type="OrthoDB" id="10001926at2759"/>
<evidence type="ECO:0000259" key="7">
    <source>
        <dbReference type="SMART" id="SM00701"/>
    </source>
</evidence>
<keyword evidence="5" id="KW-0472">Membrane</keyword>
<evidence type="ECO:0000256" key="4">
    <source>
        <dbReference type="ARBA" id="ARBA00057187"/>
    </source>
</evidence>
<evidence type="ECO:0000256" key="2">
    <source>
        <dbReference type="ARBA" id="ARBA00022588"/>
    </source>
</evidence>
<dbReference type="SUPFAM" id="SSF55846">
    <property type="entry name" value="N-acetylmuramoyl-L-alanine amidase-like"/>
    <property type="match status" value="1"/>
</dbReference>
<dbReference type="FunFam" id="3.40.80.10:FF:000001">
    <property type="entry name" value="Peptidoglycan recognition protein 1"/>
    <property type="match status" value="1"/>
</dbReference>
<name>A0A9N9TMZ6_PHYSR</name>
<dbReference type="Pfam" id="PF01510">
    <property type="entry name" value="Amidase_2"/>
    <property type="match status" value="1"/>
</dbReference>
<dbReference type="InterPro" id="IPR006619">
    <property type="entry name" value="PGRP_domain_met/bac"/>
</dbReference>
<keyword evidence="5" id="KW-1133">Transmembrane helix</keyword>
<proteinExistence type="inferred from homology"/>
<dbReference type="PANTHER" id="PTHR11022:SF41">
    <property type="entry name" value="PEPTIDOGLYCAN-RECOGNITION PROTEIN LC-RELATED"/>
    <property type="match status" value="1"/>
</dbReference>
<evidence type="ECO:0000313" key="8">
    <source>
        <dbReference type="EMBL" id="CAG9857853.1"/>
    </source>
</evidence>
<dbReference type="InterPro" id="IPR002502">
    <property type="entry name" value="Amidase_domain"/>
</dbReference>
<dbReference type="AlphaFoldDB" id="A0A9N9TMZ6"/>